<organism evidence="7 8">
    <name type="scientific">Daucus carota subsp. sativus</name>
    <name type="common">Carrot</name>
    <dbReference type="NCBI Taxonomy" id="79200"/>
    <lineage>
        <taxon>Eukaryota</taxon>
        <taxon>Viridiplantae</taxon>
        <taxon>Streptophyta</taxon>
        <taxon>Embryophyta</taxon>
        <taxon>Tracheophyta</taxon>
        <taxon>Spermatophyta</taxon>
        <taxon>Magnoliopsida</taxon>
        <taxon>eudicotyledons</taxon>
        <taxon>Gunneridae</taxon>
        <taxon>Pentapetalae</taxon>
        <taxon>asterids</taxon>
        <taxon>campanulids</taxon>
        <taxon>Apiales</taxon>
        <taxon>Apiaceae</taxon>
        <taxon>Apioideae</taxon>
        <taxon>Scandiceae</taxon>
        <taxon>Daucinae</taxon>
        <taxon>Daucus</taxon>
        <taxon>Daucus sect. Daucus</taxon>
    </lineage>
</organism>
<proteinExistence type="inferred from homology"/>
<reference evidence="7" key="2">
    <citation type="submission" date="2022-03" db="EMBL/GenBank/DDBJ databases">
        <title>Draft title - Genomic analysis of global carrot germplasm unveils the trajectory of domestication and the origin of high carotenoid orange carrot.</title>
        <authorList>
            <person name="Iorizzo M."/>
            <person name="Ellison S."/>
            <person name="Senalik D."/>
            <person name="Macko-Podgorni A."/>
            <person name="Grzebelus D."/>
            <person name="Bostan H."/>
            <person name="Rolling W."/>
            <person name="Curaba J."/>
            <person name="Simon P."/>
        </authorList>
    </citation>
    <scope>NUCLEOTIDE SEQUENCE</scope>
    <source>
        <tissue evidence="7">Leaf</tissue>
    </source>
</reference>
<dbReference type="EMBL" id="CP093349">
    <property type="protein sequence ID" value="WOH09765.1"/>
    <property type="molecule type" value="Genomic_DNA"/>
</dbReference>
<evidence type="ECO:0000256" key="4">
    <source>
        <dbReference type="ARBA" id="ARBA00022989"/>
    </source>
</evidence>
<dbReference type="KEGG" id="dcr:108193372"/>
<name>A0AAF0XKF0_DAUCS</name>
<evidence type="ECO:0000256" key="5">
    <source>
        <dbReference type="ARBA" id="ARBA00023136"/>
    </source>
</evidence>
<feature type="transmembrane region" description="Helical" evidence="6">
    <location>
        <begin position="99"/>
        <end position="116"/>
    </location>
</feature>
<dbReference type="GO" id="GO:0016020">
    <property type="term" value="C:membrane"/>
    <property type="evidence" value="ECO:0007669"/>
    <property type="project" value="UniProtKB-SubCell"/>
</dbReference>
<evidence type="ECO:0000256" key="2">
    <source>
        <dbReference type="ARBA" id="ARBA00006948"/>
    </source>
</evidence>
<feature type="transmembrane region" description="Helical" evidence="6">
    <location>
        <begin position="240"/>
        <end position="264"/>
    </location>
</feature>
<keyword evidence="5 6" id="KW-0472">Membrane</keyword>
<gene>
    <name evidence="7" type="ORF">DCAR_0729224</name>
</gene>
<reference evidence="7" key="1">
    <citation type="journal article" date="2016" name="Nat. Genet.">
        <title>A high-quality carrot genome assembly provides new insights into carotenoid accumulation and asterid genome evolution.</title>
        <authorList>
            <person name="Iorizzo M."/>
            <person name="Ellison S."/>
            <person name="Senalik D."/>
            <person name="Zeng P."/>
            <person name="Satapoomin P."/>
            <person name="Huang J."/>
            <person name="Bowman M."/>
            <person name="Iovene M."/>
            <person name="Sanseverino W."/>
            <person name="Cavagnaro P."/>
            <person name="Yildiz M."/>
            <person name="Macko-Podgorni A."/>
            <person name="Moranska E."/>
            <person name="Grzebelus E."/>
            <person name="Grzebelus D."/>
            <person name="Ashrafi H."/>
            <person name="Zheng Z."/>
            <person name="Cheng S."/>
            <person name="Spooner D."/>
            <person name="Van Deynze A."/>
            <person name="Simon P."/>
        </authorList>
    </citation>
    <scope>NUCLEOTIDE SEQUENCE</scope>
    <source>
        <tissue evidence="7">Leaf</tissue>
    </source>
</reference>
<dbReference type="Pfam" id="PF04819">
    <property type="entry name" value="DUF716"/>
    <property type="match status" value="1"/>
</dbReference>
<comment type="subcellular location">
    <subcellularLocation>
        <location evidence="1">Membrane</location>
        <topology evidence="1">Multi-pass membrane protein</topology>
    </subcellularLocation>
</comment>
<feature type="transmembrane region" description="Helical" evidence="6">
    <location>
        <begin position="159"/>
        <end position="178"/>
    </location>
</feature>
<feature type="transmembrane region" description="Helical" evidence="6">
    <location>
        <begin position="190"/>
        <end position="208"/>
    </location>
</feature>
<dbReference type="PANTHER" id="PTHR46285:SF3">
    <property type="entry name" value="PROTEINASE INHIBITOR I4, SERPIN (DUF716)"/>
    <property type="match status" value="1"/>
</dbReference>
<dbReference type="Proteomes" id="UP000077755">
    <property type="component" value="Chromosome 7"/>
</dbReference>
<evidence type="ECO:0000313" key="8">
    <source>
        <dbReference type="Proteomes" id="UP000077755"/>
    </source>
</evidence>
<keyword evidence="4 6" id="KW-1133">Transmembrane helix</keyword>
<evidence type="ECO:0000256" key="6">
    <source>
        <dbReference type="SAM" id="Phobius"/>
    </source>
</evidence>
<feature type="transmembrane region" description="Helical" evidence="6">
    <location>
        <begin position="47"/>
        <end position="69"/>
    </location>
</feature>
<evidence type="ECO:0000256" key="3">
    <source>
        <dbReference type="ARBA" id="ARBA00022692"/>
    </source>
</evidence>
<sequence length="305" mass="34243">MGTLVGHVAPGFGFLVIGLWHLFNHIKLHALHPNSHSSSPWFPTSKIRYLELFSIMASCTTSIAMELFIGPARHQPLTTSITFDTDGSIPSNHLHNFEHSSISMTFLIYAIFAILLDKFEAKAKYSLTQLLGCVAFCQQLLVFHLHSADHMGVEGQYHVLLQIVIFICLGSSLVGINYPESFVISFVRSVSILYQGLWLMIMGIMLWIPEVIPKGCFLNMEDGHQVVRCLSDEDLHRAKALVNIEFSGCLIGVTIFAMSIYIILVKKAALRGGVINFDTNQYYNSIKIILSHLPVKHVTNKKYYN</sequence>
<evidence type="ECO:0000313" key="7">
    <source>
        <dbReference type="EMBL" id="WOH09765.1"/>
    </source>
</evidence>
<keyword evidence="8" id="KW-1185">Reference proteome</keyword>
<dbReference type="AlphaFoldDB" id="A0AAF0XKF0"/>
<protein>
    <submittedName>
        <fullName evidence="7">Uncharacterized protein</fullName>
    </submittedName>
</protein>
<feature type="transmembrane region" description="Helical" evidence="6">
    <location>
        <begin position="128"/>
        <end position="147"/>
    </location>
</feature>
<dbReference type="InterPro" id="IPR006904">
    <property type="entry name" value="DUF716"/>
</dbReference>
<keyword evidence="3 6" id="KW-0812">Transmembrane</keyword>
<comment type="similarity">
    <text evidence="2">Belongs to the TMEM45 family.</text>
</comment>
<accession>A0AAF0XKF0</accession>
<feature type="transmembrane region" description="Helical" evidence="6">
    <location>
        <begin position="6"/>
        <end position="26"/>
    </location>
</feature>
<dbReference type="PANTHER" id="PTHR46285">
    <property type="entry name" value="PROTEINASE INHIBITOR I4, SERPIN (DUF716)-RELATED"/>
    <property type="match status" value="1"/>
</dbReference>
<evidence type="ECO:0000256" key="1">
    <source>
        <dbReference type="ARBA" id="ARBA00004141"/>
    </source>
</evidence>